<gene>
    <name evidence="3" type="primary">LOC113210474</name>
</gene>
<reference evidence="3" key="1">
    <citation type="submission" date="2025-08" db="UniProtKB">
        <authorList>
            <consortium name="RefSeq"/>
        </authorList>
    </citation>
    <scope>IDENTIFICATION</scope>
    <source>
        <tissue evidence="3">Whole organism</tissue>
    </source>
</reference>
<name>A0A6J1STS9_FRAOC</name>
<feature type="region of interest" description="Disordered" evidence="1">
    <location>
        <begin position="1"/>
        <end position="68"/>
    </location>
</feature>
<sequence length="232" mass="24350">MSLLCSCAGRRRDKRTPPPEAPPASHGVAADLGSASSLSYLRSPPQRRKFPAGPDTPASSSAASSRSGASFWFGQSSESSLYPGANARSSAAWRRRSGLSWCKHSQSECAALAHHAHEAPPGAVSGPDMWLARSAVSLAEHRRAGVPAEDDVQGRRGHGGRGGQGRSASILCVVEETGRDAVRAGDDAVEDNEAAAASLSAAPVPRPPLHASRWLHYSPKGLLLRLRPRRGS</sequence>
<evidence type="ECO:0000313" key="2">
    <source>
        <dbReference type="Proteomes" id="UP000504606"/>
    </source>
</evidence>
<dbReference type="RefSeq" id="XP_026284273.1">
    <property type="nucleotide sequence ID" value="XM_026428488.2"/>
</dbReference>
<evidence type="ECO:0000256" key="1">
    <source>
        <dbReference type="SAM" id="MobiDB-lite"/>
    </source>
</evidence>
<dbReference type="KEGG" id="foc:113210474"/>
<feature type="region of interest" description="Disordered" evidence="1">
    <location>
        <begin position="142"/>
        <end position="168"/>
    </location>
</feature>
<dbReference type="AlphaFoldDB" id="A0A6J1STS9"/>
<accession>A0A6J1STS9</accession>
<dbReference type="Proteomes" id="UP000504606">
    <property type="component" value="Unplaced"/>
</dbReference>
<dbReference type="GeneID" id="113210474"/>
<evidence type="ECO:0000313" key="3">
    <source>
        <dbReference type="RefSeq" id="XP_026284273.1"/>
    </source>
</evidence>
<organism evidence="2 3">
    <name type="scientific">Frankliniella occidentalis</name>
    <name type="common">Western flower thrips</name>
    <name type="synonym">Euthrips occidentalis</name>
    <dbReference type="NCBI Taxonomy" id="133901"/>
    <lineage>
        <taxon>Eukaryota</taxon>
        <taxon>Metazoa</taxon>
        <taxon>Ecdysozoa</taxon>
        <taxon>Arthropoda</taxon>
        <taxon>Hexapoda</taxon>
        <taxon>Insecta</taxon>
        <taxon>Pterygota</taxon>
        <taxon>Neoptera</taxon>
        <taxon>Paraneoptera</taxon>
        <taxon>Thysanoptera</taxon>
        <taxon>Terebrantia</taxon>
        <taxon>Thripoidea</taxon>
        <taxon>Thripidae</taxon>
        <taxon>Frankliniella</taxon>
    </lineage>
</organism>
<keyword evidence="2" id="KW-1185">Reference proteome</keyword>
<feature type="compositionally biased region" description="Low complexity" evidence="1">
    <location>
        <begin position="58"/>
        <end position="68"/>
    </location>
</feature>
<protein>
    <submittedName>
        <fullName evidence="3">Uncharacterized protein LOC113210474</fullName>
    </submittedName>
</protein>
<proteinExistence type="predicted"/>